<dbReference type="GO" id="GO:0009307">
    <property type="term" value="P:DNA restriction-modification system"/>
    <property type="evidence" value="ECO:0007669"/>
    <property type="project" value="UniProtKB-KW"/>
</dbReference>
<dbReference type="Proteomes" id="UP000184462">
    <property type="component" value="Unassembled WGS sequence"/>
</dbReference>
<name>A0A1M4Y1Y0_9FLAO</name>
<dbReference type="STRING" id="1155689.SAMN05444278_1125"/>
<comment type="similarity">
    <text evidence="1">Belongs to the type-I restriction system S methylase family.</text>
</comment>
<proteinExistence type="inferred from homology"/>
<dbReference type="OrthoDB" id="667970at2"/>
<dbReference type="Pfam" id="PF01420">
    <property type="entry name" value="Methylase_S"/>
    <property type="match status" value="2"/>
</dbReference>
<dbReference type="InterPro" id="IPR000055">
    <property type="entry name" value="Restrct_endonuc_typeI_TRD"/>
</dbReference>
<dbReference type="InterPro" id="IPR052021">
    <property type="entry name" value="Type-I_RS_S_subunit"/>
</dbReference>
<reference evidence="5 6" key="1">
    <citation type="submission" date="2016-11" db="EMBL/GenBank/DDBJ databases">
        <authorList>
            <person name="Jaros S."/>
            <person name="Januszkiewicz K."/>
            <person name="Wedrychowicz H."/>
        </authorList>
    </citation>
    <scope>NUCLEOTIDE SEQUENCE [LARGE SCALE GENOMIC DNA]</scope>
    <source>
        <strain evidence="5 6">DSM 25661</strain>
    </source>
</reference>
<dbReference type="RefSeq" id="WP_073193693.1">
    <property type="nucleotide sequence ID" value="NZ_FQTW01000012.1"/>
</dbReference>
<dbReference type="InterPro" id="IPR044946">
    <property type="entry name" value="Restrct_endonuc_typeI_TRD_sf"/>
</dbReference>
<evidence type="ECO:0000256" key="2">
    <source>
        <dbReference type="ARBA" id="ARBA00022747"/>
    </source>
</evidence>
<evidence type="ECO:0000313" key="5">
    <source>
        <dbReference type="EMBL" id="SHE99761.1"/>
    </source>
</evidence>
<dbReference type="GO" id="GO:0003677">
    <property type="term" value="F:DNA binding"/>
    <property type="evidence" value="ECO:0007669"/>
    <property type="project" value="UniProtKB-KW"/>
</dbReference>
<gene>
    <name evidence="5" type="ORF">SAMN05444278_1125</name>
</gene>
<keyword evidence="6" id="KW-1185">Reference proteome</keyword>
<dbReference type="PANTHER" id="PTHR30408:SF12">
    <property type="entry name" value="TYPE I RESTRICTION ENZYME MJAVIII SPECIFICITY SUBUNIT"/>
    <property type="match status" value="1"/>
</dbReference>
<evidence type="ECO:0000259" key="4">
    <source>
        <dbReference type="Pfam" id="PF01420"/>
    </source>
</evidence>
<evidence type="ECO:0000313" key="6">
    <source>
        <dbReference type="Proteomes" id="UP000184462"/>
    </source>
</evidence>
<evidence type="ECO:0000256" key="1">
    <source>
        <dbReference type="ARBA" id="ARBA00010923"/>
    </source>
</evidence>
<sequence length="442" mass="50094">MKTSTKTKVPELRFPEFEGEWMKKQLGSITSKIGSGKTPRGGSEIYTSAGIPFIRSQNVNNNSLILDETHIPGSVHLEMKSSKVKRNDILLNITGGSIGRSCVVPNSFDEGNINQHVSIIRLKKDQPYFLQPYLSSYKGQKLIFRSMTGSGREGLNFKSIGDFKIYFPSLLEQQKIADFLSQVDRKIDLLQQKVSALETYKKGVMQQLFSQEIRFKRGLSGGKEQVQQIRSKRGLSGAEGQDDGCDFPDWEEKKLGEIGNTYSGLSGKKKDDFGEGYKYIQYKQIFDNSKIDILECGEVSINESEKQNKVEFGDIFFTVSSETPDEIATASVFLSSVEETIYLNSFCFGYRLDKNIISPFYARYLFRSHSFRKKIIPLAQGSTRFNISKSNFIKLKTKLPTLKEQTKIANFLSSIDQKITHTQAQLEQTQSFKKGLLQKMFV</sequence>
<dbReference type="Gene3D" id="3.90.220.20">
    <property type="entry name" value="DNA methylase specificity domains"/>
    <property type="match status" value="2"/>
</dbReference>
<protein>
    <submittedName>
        <fullName evidence="5">Type I restriction enzyme, S subunit</fullName>
    </submittedName>
</protein>
<evidence type="ECO:0000256" key="3">
    <source>
        <dbReference type="ARBA" id="ARBA00023125"/>
    </source>
</evidence>
<keyword evidence="3" id="KW-0238">DNA-binding</keyword>
<dbReference type="AlphaFoldDB" id="A0A1M4Y1Y0"/>
<feature type="domain" description="Type I restriction modification DNA specificity" evidence="4">
    <location>
        <begin position="249"/>
        <end position="426"/>
    </location>
</feature>
<accession>A0A1M4Y1Y0</accession>
<dbReference type="PANTHER" id="PTHR30408">
    <property type="entry name" value="TYPE-1 RESTRICTION ENZYME ECOKI SPECIFICITY PROTEIN"/>
    <property type="match status" value="1"/>
</dbReference>
<dbReference type="SUPFAM" id="SSF116734">
    <property type="entry name" value="DNA methylase specificity domain"/>
    <property type="match status" value="2"/>
</dbReference>
<organism evidence="5 6">
    <name type="scientific">Psychroflexus salarius</name>
    <dbReference type="NCBI Taxonomy" id="1155689"/>
    <lineage>
        <taxon>Bacteria</taxon>
        <taxon>Pseudomonadati</taxon>
        <taxon>Bacteroidota</taxon>
        <taxon>Flavobacteriia</taxon>
        <taxon>Flavobacteriales</taxon>
        <taxon>Flavobacteriaceae</taxon>
        <taxon>Psychroflexus</taxon>
    </lineage>
</organism>
<keyword evidence="2" id="KW-0680">Restriction system</keyword>
<feature type="domain" description="Type I restriction modification DNA specificity" evidence="4">
    <location>
        <begin position="20"/>
        <end position="198"/>
    </location>
</feature>
<dbReference type="EMBL" id="FQTW01000012">
    <property type="protein sequence ID" value="SHE99761.1"/>
    <property type="molecule type" value="Genomic_DNA"/>
</dbReference>
<dbReference type="CDD" id="cd17246">
    <property type="entry name" value="RMtype1_S_SonII-TRD2-CR2_like"/>
    <property type="match status" value="1"/>
</dbReference>